<evidence type="ECO:0000313" key="4">
    <source>
        <dbReference type="Proteomes" id="UP000193804"/>
    </source>
</evidence>
<name>A0A1X7L603_9BACT</name>
<keyword evidence="1" id="KW-0812">Transmembrane</keyword>
<feature type="transmembrane region" description="Helical" evidence="1">
    <location>
        <begin position="85"/>
        <end position="103"/>
    </location>
</feature>
<keyword evidence="4" id="KW-1185">Reference proteome</keyword>
<sequence>MYFSRLISYTSKWYHTFLVGFILATMVVVVLIFLQPFDIYGNEIAYKNIKMIGYGICIVLPILLIHVLEELWFKRTDGKWHVYQELFILILGFLLISITSYIYNVTVVNNHTIESSQVFYWVKDFGLPFIPIFFPFWVYLRFRFSKITLPFFLDKNTKSILIAGNNQNEVIEFLERDFIMAKAQANYVDIYYIKNELLKKKMIRSKFANLKNKIPFAEQVHRSYLVNPSQITQIYGNTRKGHITIKKIEEEVPVSPKYFSAIKKYLQDHS</sequence>
<feature type="transmembrane region" description="Helical" evidence="1">
    <location>
        <begin position="118"/>
        <end position="140"/>
    </location>
</feature>
<dbReference type="SMART" id="SM00850">
    <property type="entry name" value="LytTR"/>
    <property type="match status" value="1"/>
</dbReference>
<dbReference type="EMBL" id="FXAW01000008">
    <property type="protein sequence ID" value="SMG49175.1"/>
    <property type="molecule type" value="Genomic_DNA"/>
</dbReference>
<dbReference type="GO" id="GO:0003677">
    <property type="term" value="F:DNA binding"/>
    <property type="evidence" value="ECO:0007669"/>
    <property type="project" value="InterPro"/>
</dbReference>
<dbReference type="Gene3D" id="2.40.50.1020">
    <property type="entry name" value="LytTr DNA-binding domain"/>
    <property type="match status" value="1"/>
</dbReference>
<evidence type="ECO:0000256" key="1">
    <source>
        <dbReference type="SAM" id="Phobius"/>
    </source>
</evidence>
<dbReference type="InterPro" id="IPR007492">
    <property type="entry name" value="LytTR_DNA-bd_dom"/>
</dbReference>
<dbReference type="AlphaFoldDB" id="A0A1X7L603"/>
<feature type="transmembrane region" description="Helical" evidence="1">
    <location>
        <begin position="52"/>
        <end position="73"/>
    </location>
</feature>
<keyword evidence="1" id="KW-0472">Membrane</keyword>
<proteinExistence type="predicted"/>
<feature type="transmembrane region" description="Helical" evidence="1">
    <location>
        <begin position="12"/>
        <end position="32"/>
    </location>
</feature>
<protein>
    <submittedName>
        <fullName evidence="3">Transcriptional regulator, LytTR family</fullName>
    </submittedName>
</protein>
<keyword evidence="1" id="KW-1133">Transmembrane helix</keyword>
<dbReference type="OrthoDB" id="1118393at2"/>
<dbReference type="RefSeq" id="WP_085518699.1">
    <property type="nucleotide sequence ID" value="NZ_FXAW01000008.1"/>
</dbReference>
<dbReference type="Pfam" id="PF04397">
    <property type="entry name" value="LytTR"/>
    <property type="match status" value="1"/>
</dbReference>
<gene>
    <name evidence="3" type="ORF">SAMN05661096_03576</name>
</gene>
<accession>A0A1X7L603</accession>
<dbReference type="Proteomes" id="UP000193804">
    <property type="component" value="Unassembled WGS sequence"/>
</dbReference>
<evidence type="ECO:0000313" key="3">
    <source>
        <dbReference type="EMBL" id="SMG49175.1"/>
    </source>
</evidence>
<dbReference type="STRING" id="1028.SAMN05661096_03576"/>
<evidence type="ECO:0000259" key="2">
    <source>
        <dbReference type="SMART" id="SM00850"/>
    </source>
</evidence>
<reference evidence="4" key="1">
    <citation type="submission" date="2017-04" db="EMBL/GenBank/DDBJ databases">
        <authorList>
            <person name="Varghese N."/>
            <person name="Submissions S."/>
        </authorList>
    </citation>
    <scope>NUCLEOTIDE SEQUENCE [LARGE SCALE GENOMIC DNA]</scope>
    <source>
        <strain evidence="4">DSM 4125</strain>
    </source>
</reference>
<organism evidence="3 4">
    <name type="scientific">Marivirga sericea</name>
    <dbReference type="NCBI Taxonomy" id="1028"/>
    <lineage>
        <taxon>Bacteria</taxon>
        <taxon>Pseudomonadati</taxon>
        <taxon>Bacteroidota</taxon>
        <taxon>Cytophagia</taxon>
        <taxon>Cytophagales</taxon>
        <taxon>Marivirgaceae</taxon>
        <taxon>Marivirga</taxon>
    </lineage>
</organism>
<feature type="domain" description="HTH LytTR-type" evidence="2">
    <location>
        <begin position="168"/>
        <end position="267"/>
    </location>
</feature>